<accession>A0A6P8CGR2</accession>
<reference evidence="2" key="1">
    <citation type="journal article" date="2020" name="Plant Biotechnol. J.">
        <title>The pomegranate (Punica granatum L.) draft genome dissects genetic divergence between soft- and hard-seeded cultivars.</title>
        <authorList>
            <person name="Luo X."/>
            <person name="Li H."/>
            <person name="Wu Z."/>
            <person name="Yao W."/>
            <person name="Zhao P."/>
            <person name="Cao D."/>
            <person name="Yu H."/>
            <person name="Li K."/>
            <person name="Poudel K."/>
            <person name="Zhao D."/>
            <person name="Zhang F."/>
            <person name="Xia X."/>
            <person name="Chen L."/>
            <person name="Wang Q."/>
            <person name="Jing D."/>
            <person name="Cao S."/>
        </authorList>
    </citation>
    <scope>NUCLEOTIDE SEQUENCE [LARGE SCALE GENOMIC DNA]</scope>
</reference>
<dbReference type="PROSITE" id="PS50181">
    <property type="entry name" value="FBOX"/>
    <property type="match status" value="1"/>
</dbReference>
<dbReference type="InterPro" id="IPR050232">
    <property type="entry name" value="FBL13/AtMIF1-like"/>
</dbReference>
<feature type="domain" description="F-box" evidence="1">
    <location>
        <begin position="27"/>
        <end position="77"/>
    </location>
</feature>
<reference evidence="3 4" key="2">
    <citation type="submission" date="2025-04" db="UniProtKB">
        <authorList>
            <consortium name="RefSeq"/>
        </authorList>
    </citation>
    <scope>IDENTIFICATION</scope>
    <source>
        <tissue evidence="3 4">Leaf</tissue>
    </source>
</reference>
<dbReference type="PANTHER" id="PTHR31900:SF30">
    <property type="entry name" value="SUPERFAMILY PROTEIN, PUTATIVE-RELATED"/>
    <property type="match status" value="1"/>
</dbReference>
<dbReference type="InterPro" id="IPR001810">
    <property type="entry name" value="F-box_dom"/>
</dbReference>
<dbReference type="SUPFAM" id="SSF81383">
    <property type="entry name" value="F-box domain"/>
    <property type="match status" value="1"/>
</dbReference>
<dbReference type="CDD" id="cd22160">
    <property type="entry name" value="F-box_AtFBL13-like"/>
    <property type="match status" value="1"/>
</dbReference>
<evidence type="ECO:0000313" key="4">
    <source>
        <dbReference type="RefSeq" id="XP_031379914.1"/>
    </source>
</evidence>
<evidence type="ECO:0000313" key="2">
    <source>
        <dbReference type="Proteomes" id="UP000515151"/>
    </source>
</evidence>
<gene>
    <name evidence="3 4 5" type="primary">LOC116195081</name>
</gene>
<dbReference type="RefSeq" id="XP_031379914.1">
    <property type="nucleotide sequence ID" value="XM_031524054.1"/>
</dbReference>
<dbReference type="OrthoDB" id="594804at2759"/>
<dbReference type="SUPFAM" id="SSF52047">
    <property type="entry name" value="RNI-like"/>
    <property type="match status" value="1"/>
</dbReference>
<dbReference type="InterPro" id="IPR032675">
    <property type="entry name" value="LRR_dom_sf"/>
</dbReference>
<dbReference type="Proteomes" id="UP000515151">
    <property type="component" value="Chromosome 2"/>
</dbReference>
<organism evidence="2 3">
    <name type="scientific">Punica granatum</name>
    <name type="common">Pomegranate</name>
    <dbReference type="NCBI Taxonomy" id="22663"/>
    <lineage>
        <taxon>Eukaryota</taxon>
        <taxon>Viridiplantae</taxon>
        <taxon>Streptophyta</taxon>
        <taxon>Embryophyta</taxon>
        <taxon>Tracheophyta</taxon>
        <taxon>Spermatophyta</taxon>
        <taxon>Magnoliopsida</taxon>
        <taxon>eudicotyledons</taxon>
        <taxon>Gunneridae</taxon>
        <taxon>Pentapetalae</taxon>
        <taxon>rosids</taxon>
        <taxon>malvids</taxon>
        <taxon>Myrtales</taxon>
        <taxon>Lythraceae</taxon>
        <taxon>Punica</taxon>
    </lineage>
</organism>
<dbReference type="RefSeq" id="XP_031379916.1">
    <property type="nucleotide sequence ID" value="XM_031524056.1"/>
</dbReference>
<dbReference type="Pfam" id="PF00646">
    <property type="entry name" value="F-box"/>
    <property type="match status" value="1"/>
</dbReference>
<evidence type="ECO:0000313" key="3">
    <source>
        <dbReference type="RefSeq" id="XP_031379913.1"/>
    </source>
</evidence>
<dbReference type="InterPro" id="IPR055411">
    <property type="entry name" value="LRR_FXL15/At3g58940/PEG3-like"/>
</dbReference>
<dbReference type="RefSeq" id="XP_031379913.1">
    <property type="nucleotide sequence ID" value="XM_031524053.1"/>
</dbReference>
<dbReference type="AlphaFoldDB" id="A0A6P8CGR2"/>
<dbReference type="PANTHER" id="PTHR31900">
    <property type="entry name" value="F-BOX/RNI SUPERFAMILY PROTEIN-RELATED"/>
    <property type="match status" value="1"/>
</dbReference>
<dbReference type="Pfam" id="PF24758">
    <property type="entry name" value="LRR_At5g56370"/>
    <property type="match status" value="1"/>
</dbReference>
<dbReference type="InterPro" id="IPR053781">
    <property type="entry name" value="F-box_AtFBL13-like"/>
</dbReference>
<dbReference type="GeneID" id="116195081"/>
<proteinExistence type="predicted"/>
<dbReference type="Gene3D" id="3.80.10.10">
    <property type="entry name" value="Ribonuclease Inhibitor"/>
    <property type="match status" value="1"/>
</dbReference>
<keyword evidence="2" id="KW-1185">Reference proteome</keyword>
<protein>
    <submittedName>
        <fullName evidence="3 4">F-box protein At1g49610</fullName>
    </submittedName>
</protein>
<evidence type="ECO:0000313" key="5">
    <source>
        <dbReference type="RefSeq" id="XP_031379916.1"/>
    </source>
</evidence>
<evidence type="ECO:0000259" key="1">
    <source>
        <dbReference type="PROSITE" id="PS50181"/>
    </source>
</evidence>
<name>A0A6P8CGR2_PUNGR</name>
<dbReference type="InterPro" id="IPR036047">
    <property type="entry name" value="F-box-like_dom_sf"/>
</dbReference>
<sequence>MKMASSRRSFKRMKISACPETADLSPKDQLSRLPDGILLDILDRLPLREAIATSFIARRWRYLWRFMGKVDFTYHWLEETGKEIIPSVNSFIWRYKGKKIEHFGISFRYSRSKKHQVRSWVYFALRNKVEELDLNFNDLEDQRKTRKWKYHLFQLPKGLFCSSSLSKLSLSFLRLELPPRIQLKNLKELYFDRVILQDDAVSKITALCPVLELLSLFNCNMDCSLVVKVPPRPARLKLIILDEFLMVDYKKDLVIDAPGLSAIELCSGLTRKRFFIDNLPDGVEARLNFDDMLYGGRVILVNRPGLRGRQQYSKSLLFFLYKFRATCHLHLCSWCIQLLAVQKLMGLEERLSFDSTTLTLDTGLLMWELPGIAYLLDSCPVLEKLKINMVGQALLKYNDSFKRCHNFVEEGYWVGQGMENLAGLRNLRVVEFNNTHGAYQTWDDGSFNLRGFFTSYVNGVHLLRFLERKAPKLEKVIFRTNKKQVQVEKDALSVPQV</sequence>